<dbReference type="Pfam" id="PF02037">
    <property type="entry name" value="SAP"/>
    <property type="match status" value="1"/>
</dbReference>
<feature type="compositionally biased region" description="Basic and acidic residues" evidence="6">
    <location>
        <begin position="250"/>
        <end position="275"/>
    </location>
</feature>
<evidence type="ECO:0000313" key="9">
    <source>
        <dbReference type="Proteomes" id="UP001629113"/>
    </source>
</evidence>
<comment type="caution">
    <text evidence="8">The sequence shown here is derived from an EMBL/GenBank/DDBJ whole genome shotgun (WGS) entry which is preliminary data.</text>
</comment>
<feature type="region of interest" description="Disordered" evidence="6">
    <location>
        <begin position="320"/>
        <end position="378"/>
    </location>
</feature>
<evidence type="ECO:0000256" key="5">
    <source>
        <dbReference type="ARBA" id="ARBA00023242"/>
    </source>
</evidence>
<keyword evidence="9" id="KW-1185">Reference proteome</keyword>
<evidence type="ECO:0000256" key="6">
    <source>
        <dbReference type="SAM" id="MobiDB-lite"/>
    </source>
</evidence>
<evidence type="ECO:0000256" key="2">
    <source>
        <dbReference type="ARBA" id="ARBA00022723"/>
    </source>
</evidence>
<dbReference type="Gene3D" id="1.10.720.30">
    <property type="entry name" value="SAP domain"/>
    <property type="match status" value="1"/>
</dbReference>
<keyword evidence="3" id="KW-0863">Zinc-finger</keyword>
<dbReference type="PROSITE" id="PS50800">
    <property type="entry name" value="SAP"/>
    <property type="match status" value="1"/>
</dbReference>
<dbReference type="Proteomes" id="UP001629113">
    <property type="component" value="Unassembled WGS sequence"/>
</dbReference>
<dbReference type="InterPro" id="IPR036361">
    <property type="entry name" value="SAP_dom_sf"/>
</dbReference>
<dbReference type="SMART" id="SM01336">
    <property type="entry name" value="zf-PARP"/>
    <property type="match status" value="1"/>
</dbReference>
<evidence type="ECO:0000313" key="8">
    <source>
        <dbReference type="EMBL" id="KAL3418908.1"/>
    </source>
</evidence>
<protein>
    <recommendedName>
        <fullName evidence="7">SAP domain-containing protein</fullName>
    </recommendedName>
</protein>
<name>A0ABR4P6H1_9HELO</name>
<keyword evidence="2" id="KW-0479">Metal-binding</keyword>
<evidence type="ECO:0000256" key="1">
    <source>
        <dbReference type="ARBA" id="ARBA00004123"/>
    </source>
</evidence>
<proteinExistence type="predicted"/>
<dbReference type="SMART" id="SM00513">
    <property type="entry name" value="SAP"/>
    <property type="match status" value="1"/>
</dbReference>
<dbReference type="Gene3D" id="3.30.1740.10">
    <property type="entry name" value="Zinc finger, PARP-type"/>
    <property type="match status" value="1"/>
</dbReference>
<reference evidence="8 9" key="1">
    <citation type="submission" date="2024-06" db="EMBL/GenBank/DDBJ databases">
        <title>Complete genome of Phlyctema vagabunda strain 19-DSS-EL-015.</title>
        <authorList>
            <person name="Fiorenzani C."/>
        </authorList>
    </citation>
    <scope>NUCLEOTIDE SEQUENCE [LARGE SCALE GENOMIC DNA]</scope>
    <source>
        <strain evidence="8 9">19-DSS-EL-015</strain>
    </source>
</reference>
<sequence>MSYRVETASSGRAVCKNTECKKEGVKIDKDELRLGVWVSFEDRGSWAWRHWGCVTGKMIENLRKYLEGEDNLGSGVYRWDFLDGFEGGEKNSLDHHPDLQEKVKRVITQGFIDPEDWNGDPEMNRIGQTGTRTTETKRKMRADKLNREEELKDLQDRGETINEETTKVKPESSTSKKMSSKKRSKAELSEDDDDNKKPATKKQRGKKAVKDENDNEEVIPAKKSKGKKAVKDENDNEEVMPAKKSRGKKAVKDEEPEDIKPAKKSQGKEAKKEEPVSSPSAEDETPDWSKFSVQLLKQELGNRGLSKSGKKADLIARLEEADGTDELSNNSKTDPVPSSPPVRRKVKKESSTPAIMADAPSSASEPETEASLPLPKVM</sequence>
<organism evidence="8 9">
    <name type="scientific">Phlyctema vagabunda</name>
    <dbReference type="NCBI Taxonomy" id="108571"/>
    <lineage>
        <taxon>Eukaryota</taxon>
        <taxon>Fungi</taxon>
        <taxon>Dikarya</taxon>
        <taxon>Ascomycota</taxon>
        <taxon>Pezizomycotina</taxon>
        <taxon>Leotiomycetes</taxon>
        <taxon>Helotiales</taxon>
        <taxon>Dermateaceae</taxon>
        <taxon>Phlyctema</taxon>
    </lineage>
</organism>
<evidence type="ECO:0000256" key="4">
    <source>
        <dbReference type="ARBA" id="ARBA00022833"/>
    </source>
</evidence>
<feature type="compositionally biased region" description="Basic and acidic residues" evidence="6">
    <location>
        <begin position="134"/>
        <end position="170"/>
    </location>
</feature>
<dbReference type="EMBL" id="JBFCZG010000008">
    <property type="protein sequence ID" value="KAL3418908.1"/>
    <property type="molecule type" value="Genomic_DNA"/>
</dbReference>
<evidence type="ECO:0000259" key="7">
    <source>
        <dbReference type="PROSITE" id="PS50800"/>
    </source>
</evidence>
<keyword evidence="4" id="KW-0862">Zinc</keyword>
<feature type="compositionally biased region" description="Low complexity" evidence="6">
    <location>
        <begin position="359"/>
        <end position="378"/>
    </location>
</feature>
<dbReference type="InterPro" id="IPR003034">
    <property type="entry name" value="SAP_dom"/>
</dbReference>
<dbReference type="InterPro" id="IPR036957">
    <property type="entry name" value="Znf_PARP_sf"/>
</dbReference>
<accession>A0ABR4P6H1</accession>
<gene>
    <name evidence="8" type="ORF">PVAG01_09129</name>
</gene>
<dbReference type="SUPFAM" id="SSF68906">
    <property type="entry name" value="SAP domain"/>
    <property type="match status" value="1"/>
</dbReference>
<dbReference type="SUPFAM" id="SSF57716">
    <property type="entry name" value="Glucocorticoid receptor-like (DNA-binding domain)"/>
    <property type="match status" value="1"/>
</dbReference>
<dbReference type="InterPro" id="IPR001510">
    <property type="entry name" value="Znf_PARP"/>
</dbReference>
<comment type="subcellular location">
    <subcellularLocation>
        <location evidence="1">Nucleus</location>
    </subcellularLocation>
</comment>
<feature type="compositionally biased region" description="Basic residues" evidence="6">
    <location>
        <begin position="198"/>
        <end position="207"/>
    </location>
</feature>
<evidence type="ECO:0000256" key="3">
    <source>
        <dbReference type="ARBA" id="ARBA00022771"/>
    </source>
</evidence>
<keyword evidence="5" id="KW-0539">Nucleus</keyword>
<dbReference type="Pfam" id="PF00645">
    <property type="entry name" value="zf-PARP"/>
    <property type="match status" value="1"/>
</dbReference>
<feature type="domain" description="SAP" evidence="7">
    <location>
        <begin position="288"/>
        <end position="322"/>
    </location>
</feature>
<feature type="region of interest" description="Disordered" evidence="6">
    <location>
        <begin position="112"/>
        <end position="290"/>
    </location>
</feature>